<sequence length="74" mass="7680">MSPASLAGRTTRPCPSDRGGSTRSHPGTDPAVTSPGGPDVRLVPERERGSSVEGPVTYLRGHEALYRHLGAPGC</sequence>
<dbReference type="Proteomes" id="UP000035932">
    <property type="component" value="Unassembled WGS sequence"/>
</dbReference>
<name>A0A0J6XED2_9ACTN</name>
<proteinExistence type="predicted"/>
<evidence type="ECO:0000313" key="2">
    <source>
        <dbReference type="EMBL" id="KMO94315.1"/>
    </source>
</evidence>
<protein>
    <submittedName>
        <fullName evidence="2">Uncharacterized protein</fullName>
    </submittedName>
</protein>
<dbReference type="AlphaFoldDB" id="A0A0J6XED2"/>
<dbReference type="EMBL" id="LFML01000131">
    <property type="protein sequence ID" value="KMO94315.1"/>
    <property type="molecule type" value="Genomic_DNA"/>
</dbReference>
<reference evidence="2 3" key="1">
    <citation type="submission" date="2015-06" db="EMBL/GenBank/DDBJ databases">
        <title>Recapitulation of the evolution of biosynthetic gene clusters reveals hidden chemical diversity on bacterial genomes.</title>
        <authorList>
            <person name="Cruz-Morales P."/>
            <person name="Martinez-Guerrero C."/>
            <person name="Morales-Escalante M.A."/>
            <person name="Yanez-Guerra L.A."/>
            <person name="Kopp J.F."/>
            <person name="Feldmann J."/>
            <person name="Ramos-Aboites H.E."/>
            <person name="Barona-Gomez F."/>
        </authorList>
    </citation>
    <scope>NUCLEOTIDE SEQUENCE [LARGE SCALE GENOMIC DNA]</scope>
    <source>
        <strain evidence="2 3">ATCC 31245</strain>
    </source>
</reference>
<evidence type="ECO:0000313" key="3">
    <source>
        <dbReference type="Proteomes" id="UP000035932"/>
    </source>
</evidence>
<feature type="region of interest" description="Disordered" evidence="1">
    <location>
        <begin position="1"/>
        <end position="55"/>
    </location>
</feature>
<gene>
    <name evidence="2" type="ORF">ACS04_29680</name>
</gene>
<evidence type="ECO:0000256" key="1">
    <source>
        <dbReference type="SAM" id="MobiDB-lite"/>
    </source>
</evidence>
<organism evidence="2 3">
    <name type="scientific">Streptomyces roseus</name>
    <dbReference type="NCBI Taxonomy" id="66430"/>
    <lineage>
        <taxon>Bacteria</taxon>
        <taxon>Bacillati</taxon>
        <taxon>Actinomycetota</taxon>
        <taxon>Actinomycetes</taxon>
        <taxon>Kitasatosporales</taxon>
        <taxon>Streptomycetaceae</taxon>
        <taxon>Streptomyces</taxon>
    </lineage>
</organism>
<dbReference type="PATRIC" id="fig|66430.4.peg.1887"/>
<keyword evidence="3" id="KW-1185">Reference proteome</keyword>
<accession>A0A0J6XED2</accession>
<comment type="caution">
    <text evidence="2">The sequence shown here is derived from an EMBL/GenBank/DDBJ whole genome shotgun (WGS) entry which is preliminary data.</text>
</comment>